<evidence type="ECO:0000256" key="1">
    <source>
        <dbReference type="ARBA" id="ARBA00004141"/>
    </source>
</evidence>
<dbReference type="InterPro" id="IPR036291">
    <property type="entry name" value="NAD(P)-bd_dom_sf"/>
</dbReference>
<dbReference type="NCBIfam" id="TIGR03025">
    <property type="entry name" value="EPS_sugtrans"/>
    <property type="match status" value="1"/>
</dbReference>
<dbReference type="PANTHER" id="PTHR30576">
    <property type="entry name" value="COLANIC BIOSYNTHESIS UDP-GLUCOSE LIPID CARRIER TRANSFERASE"/>
    <property type="match status" value="1"/>
</dbReference>
<accession>A0A2U1ANJ8</accession>
<keyword evidence="8 9" id="KW-0472">Membrane</keyword>
<dbReference type="GO" id="GO:0016780">
    <property type="term" value="F:phosphotransferase activity, for other substituted phosphate groups"/>
    <property type="evidence" value="ECO:0007669"/>
    <property type="project" value="TreeGrafter"/>
</dbReference>
<dbReference type="InterPro" id="IPR017475">
    <property type="entry name" value="EPS_sugar_tfrase"/>
</dbReference>
<feature type="transmembrane region" description="Helical" evidence="9">
    <location>
        <begin position="105"/>
        <end position="125"/>
    </location>
</feature>
<reference evidence="11 12" key="1">
    <citation type="submission" date="2018-04" db="EMBL/GenBank/DDBJ databases">
        <title>Genomic Encyclopedia of Type Strains, Phase IV (KMG-IV): sequencing the most valuable type-strain genomes for metagenomic binning, comparative biology and taxonomic classification.</title>
        <authorList>
            <person name="Goeker M."/>
        </authorList>
    </citation>
    <scope>NUCLEOTIDE SEQUENCE [LARGE SCALE GENOMIC DNA]</scope>
    <source>
        <strain evidence="11 12">DSM 14823</strain>
    </source>
</reference>
<dbReference type="InterPro" id="IPR017472">
    <property type="entry name" value="Undecaprenyl-P_galact_Ptfrase"/>
</dbReference>
<feature type="transmembrane region" description="Helical" evidence="9">
    <location>
        <begin position="272"/>
        <end position="297"/>
    </location>
</feature>
<evidence type="ECO:0000313" key="12">
    <source>
        <dbReference type="Proteomes" id="UP000245959"/>
    </source>
</evidence>
<dbReference type="GeneID" id="78296590"/>
<protein>
    <submittedName>
        <fullName evidence="11">Undecaprenyl-phosphate galactose phosphotransferase WbaP/exopolysaccharide biosynthesis polyprenyl glycosylphosphotransferase</fullName>
    </submittedName>
</protein>
<comment type="subcellular location">
    <subcellularLocation>
        <location evidence="2">Cell membrane</location>
    </subcellularLocation>
    <subcellularLocation>
        <location evidence="1">Membrane</location>
        <topology evidence="1">Multi-pass membrane protein</topology>
    </subcellularLocation>
</comment>
<gene>
    <name evidence="11" type="ORF">C8D82_13056</name>
</gene>
<dbReference type="RefSeq" id="WP_165833130.1">
    <property type="nucleotide sequence ID" value="NZ_CABMMC010000021.1"/>
</dbReference>
<comment type="caution">
    <text evidence="11">The sequence shown here is derived from an EMBL/GenBank/DDBJ whole genome shotgun (WGS) entry which is preliminary data.</text>
</comment>
<dbReference type="SUPFAM" id="SSF51735">
    <property type="entry name" value="NAD(P)-binding Rossmann-fold domains"/>
    <property type="match status" value="1"/>
</dbReference>
<evidence type="ECO:0000256" key="5">
    <source>
        <dbReference type="ARBA" id="ARBA00022679"/>
    </source>
</evidence>
<dbReference type="AlphaFoldDB" id="A0A2U1ANJ8"/>
<keyword evidence="7 9" id="KW-1133">Transmembrane helix</keyword>
<dbReference type="GO" id="GO:0000271">
    <property type="term" value="P:polysaccharide biosynthetic process"/>
    <property type="evidence" value="ECO:0007669"/>
    <property type="project" value="InterPro"/>
</dbReference>
<feature type="transmembrane region" description="Helical" evidence="9">
    <location>
        <begin position="82"/>
        <end position="99"/>
    </location>
</feature>
<dbReference type="InterPro" id="IPR003362">
    <property type="entry name" value="Bact_transf"/>
</dbReference>
<dbReference type="Proteomes" id="UP000245959">
    <property type="component" value="Unassembled WGS sequence"/>
</dbReference>
<proteinExistence type="inferred from homology"/>
<keyword evidence="4" id="KW-1003">Cell membrane</keyword>
<feature type="transmembrane region" description="Helical" evidence="9">
    <location>
        <begin position="12"/>
        <end position="31"/>
    </location>
</feature>
<evidence type="ECO:0000256" key="2">
    <source>
        <dbReference type="ARBA" id="ARBA00004236"/>
    </source>
</evidence>
<evidence type="ECO:0000259" key="10">
    <source>
        <dbReference type="Pfam" id="PF02397"/>
    </source>
</evidence>
<evidence type="ECO:0000313" key="11">
    <source>
        <dbReference type="EMBL" id="PVY37897.1"/>
    </source>
</evidence>
<name>A0A2U1ANJ8_9BACT</name>
<keyword evidence="6 9" id="KW-0812">Transmembrane</keyword>
<dbReference type="PROSITE" id="PS51257">
    <property type="entry name" value="PROKAR_LIPOPROTEIN"/>
    <property type="match status" value="1"/>
</dbReference>
<dbReference type="Pfam" id="PF13727">
    <property type="entry name" value="CoA_binding_3"/>
    <property type="match status" value="1"/>
</dbReference>
<keyword evidence="5 11" id="KW-0808">Transferase</keyword>
<dbReference type="Gene3D" id="3.40.50.720">
    <property type="entry name" value="NAD(P)-binding Rossmann-like Domain"/>
    <property type="match status" value="1"/>
</dbReference>
<evidence type="ECO:0000256" key="4">
    <source>
        <dbReference type="ARBA" id="ARBA00022475"/>
    </source>
</evidence>
<evidence type="ECO:0000256" key="8">
    <source>
        <dbReference type="ARBA" id="ARBA00023136"/>
    </source>
</evidence>
<dbReference type="EMBL" id="QEKH01000030">
    <property type="protein sequence ID" value="PVY37897.1"/>
    <property type="molecule type" value="Genomic_DNA"/>
</dbReference>
<dbReference type="NCBIfam" id="TIGR03022">
    <property type="entry name" value="WbaP_sugtrans"/>
    <property type="match status" value="1"/>
</dbReference>
<evidence type="ECO:0000256" key="7">
    <source>
        <dbReference type="ARBA" id="ARBA00022989"/>
    </source>
</evidence>
<dbReference type="PANTHER" id="PTHR30576:SF4">
    <property type="entry name" value="UNDECAPRENYL-PHOSPHATE GALACTOSE PHOSPHOTRANSFERASE"/>
    <property type="match status" value="1"/>
</dbReference>
<evidence type="ECO:0000256" key="9">
    <source>
        <dbReference type="SAM" id="Phobius"/>
    </source>
</evidence>
<evidence type="ECO:0000256" key="3">
    <source>
        <dbReference type="ARBA" id="ARBA00006464"/>
    </source>
</evidence>
<feature type="domain" description="Bacterial sugar transferase" evidence="10">
    <location>
        <begin position="271"/>
        <end position="462"/>
    </location>
</feature>
<evidence type="ECO:0000256" key="6">
    <source>
        <dbReference type="ARBA" id="ARBA00022692"/>
    </source>
</evidence>
<dbReference type="Pfam" id="PF02397">
    <property type="entry name" value="Bac_transf"/>
    <property type="match status" value="1"/>
</dbReference>
<sequence>MREARCRVLLLLLNDLFTAAFVLAGCLWIYHLMGAYYTLEECVGLWPLVPVMLLCNAAIRLYHGNPFYPGAALGPVEELRRVFLSVSLSYLLLFGYLALTRQVELYSRVALVASWGLTFLLLPLTRWWCRSLMKRWGVGQIPVLIAGAGLGGQLMVQRIARDKFFGFRAVGFVDDHPDKQGTEVGGVPVLGKLADGVRIGRERQVSYVICCVPFHIMESLLKQYSEYFLHVLLVPSNEVFSIAWSYPVNLDGCSALEIRNQLLMALPRVCKWLAEVVIAVLAIVMAFPLLLVIGLGIKLTSRGPMLYRANRLGVGGKPIRVLKFRTMYADADQRLEQLLAEDPELEREWREKFKLVNDPRITPLGRFLRKTSLDELPQFWNVLTGEMAVIGPRPIVADEVKYYGDKYELLKRVKPGITGLWQVSGRSEVDYPNRVALDMNYIMNWSIWMDYFIFLKTIKEVLFCRGAY</sequence>
<dbReference type="GO" id="GO:0005886">
    <property type="term" value="C:plasma membrane"/>
    <property type="evidence" value="ECO:0007669"/>
    <property type="project" value="UniProtKB-SubCell"/>
</dbReference>
<comment type="similarity">
    <text evidence="3">Belongs to the bacterial sugar transferase family.</text>
</comment>
<keyword evidence="12" id="KW-1185">Reference proteome</keyword>
<organism evidence="11 12">
    <name type="scientific">Victivallis vadensis</name>
    <dbReference type="NCBI Taxonomy" id="172901"/>
    <lineage>
        <taxon>Bacteria</taxon>
        <taxon>Pseudomonadati</taxon>
        <taxon>Lentisphaerota</taxon>
        <taxon>Lentisphaeria</taxon>
        <taxon>Victivallales</taxon>
        <taxon>Victivallaceae</taxon>
        <taxon>Victivallis</taxon>
    </lineage>
</organism>